<feature type="binding site" evidence="6">
    <location>
        <begin position="124"/>
        <end position="127"/>
    </location>
    <ligand>
        <name>GTP</name>
        <dbReference type="ChEBI" id="CHEBI:37565"/>
    </ligand>
</feature>
<comment type="subunit">
    <text evidence="6">Monomer.</text>
</comment>
<organism evidence="11 12">
    <name type="scientific">Candidatus Avelusimicrobium gallicola</name>
    <dbReference type="NCBI Taxonomy" id="2562704"/>
    <lineage>
        <taxon>Bacteria</taxon>
        <taxon>Pseudomonadati</taxon>
        <taxon>Elusimicrobiota</taxon>
        <taxon>Elusimicrobia</taxon>
        <taxon>Elusimicrobiales</taxon>
        <taxon>Elusimicrobiaceae</taxon>
        <taxon>Candidatus Avelusimicrobium</taxon>
    </lineage>
</organism>
<keyword evidence="5 6" id="KW-0342">GTP-binding</keyword>
<feature type="binding site" evidence="6">
    <location>
        <begin position="62"/>
        <end position="66"/>
    </location>
    <ligand>
        <name>GTP</name>
        <dbReference type="ChEBI" id="CHEBI:37565"/>
    </ligand>
</feature>
<protein>
    <recommendedName>
        <fullName evidence="2 6">GTPase Era</fullName>
    </recommendedName>
</protein>
<dbReference type="EMBL" id="NFJD01000002">
    <property type="protein sequence ID" value="OUO56946.1"/>
    <property type="molecule type" value="Genomic_DNA"/>
</dbReference>
<dbReference type="Pfam" id="PF07650">
    <property type="entry name" value="KH_2"/>
    <property type="match status" value="1"/>
</dbReference>
<evidence type="ECO:0000259" key="9">
    <source>
        <dbReference type="PROSITE" id="PS50823"/>
    </source>
</evidence>
<evidence type="ECO:0000313" key="11">
    <source>
        <dbReference type="EMBL" id="OUO56946.1"/>
    </source>
</evidence>
<sequence length="303" mass="34427">MDDKNFKSGFAVLAGLPNAGKSTLLNNLAGGLLSAVTNKPQTTRQNILAIAEGDHYQVVFVDTPGFLTAQYKLQQTMVSCVDRAVREDADLVIFLVDATADYALNAKLVEKLKTVYCPIFLAINKIDLIKDPSVLDELEKRVKADLKIAKTFRISAAQGTQTAELQQAVIEAMPFSPAYFPPGQWTDRWERFYVAEFIREQIFLLYHKEVPYSTYVEIEKFTEDLGPKNYIRANIHVERESQKPIIIGKGGSAIAELRKRAQKRIEQFLGRKYRLELNVVVSPNWRNDTQMLEDFGYIVRDEQ</sequence>
<evidence type="ECO:0000256" key="1">
    <source>
        <dbReference type="ARBA" id="ARBA00007921"/>
    </source>
</evidence>
<dbReference type="OrthoDB" id="9805918at2"/>
<dbReference type="InterPro" id="IPR030388">
    <property type="entry name" value="G_ERA_dom"/>
</dbReference>
<gene>
    <name evidence="6" type="primary">era</name>
    <name evidence="11" type="ORF">B5F75_03625</name>
</gene>
<dbReference type="PANTHER" id="PTHR42698:SF2">
    <property type="entry name" value="GTPASE ERA-LIKE, CHLOROPLASTIC"/>
    <property type="match status" value="1"/>
</dbReference>
<dbReference type="InterPro" id="IPR009019">
    <property type="entry name" value="KH_sf_prok-type"/>
</dbReference>
<keyword evidence="4 6" id="KW-0694">RNA-binding</keyword>
<dbReference type="Gene3D" id="3.30.300.20">
    <property type="match status" value="1"/>
</dbReference>
<dbReference type="InterPro" id="IPR006073">
    <property type="entry name" value="GTP-bd"/>
</dbReference>
<dbReference type="RefSeq" id="WP_087288035.1">
    <property type="nucleotide sequence ID" value="NZ_NFJD01000002.1"/>
</dbReference>
<keyword evidence="6" id="KW-0472">Membrane</keyword>
<dbReference type="GO" id="GO:0003924">
    <property type="term" value="F:GTPase activity"/>
    <property type="evidence" value="ECO:0007669"/>
    <property type="project" value="UniProtKB-UniRule"/>
</dbReference>
<dbReference type="PROSITE" id="PS51713">
    <property type="entry name" value="G_ERA"/>
    <property type="match status" value="1"/>
</dbReference>
<keyword evidence="12" id="KW-1185">Reference proteome</keyword>
<keyword evidence="3 6" id="KW-0547">Nucleotide-binding</keyword>
<dbReference type="NCBIfam" id="TIGR00436">
    <property type="entry name" value="era"/>
    <property type="match status" value="1"/>
</dbReference>
<comment type="similarity">
    <text evidence="1 6 7 8">Belongs to the TRAFAC class TrmE-Era-EngA-EngB-Septin-like GTPase superfamily. Era GTPase family.</text>
</comment>
<feature type="region of interest" description="G5" evidence="7">
    <location>
        <begin position="154"/>
        <end position="156"/>
    </location>
</feature>
<evidence type="ECO:0000256" key="7">
    <source>
        <dbReference type="PROSITE-ProRule" id="PRU01050"/>
    </source>
</evidence>
<dbReference type="PROSITE" id="PS50823">
    <property type="entry name" value="KH_TYPE_2"/>
    <property type="match status" value="1"/>
</dbReference>
<feature type="region of interest" description="G4" evidence="7">
    <location>
        <begin position="124"/>
        <end position="127"/>
    </location>
</feature>
<dbReference type="PANTHER" id="PTHR42698">
    <property type="entry name" value="GTPASE ERA"/>
    <property type="match status" value="1"/>
</dbReference>
<evidence type="ECO:0000256" key="4">
    <source>
        <dbReference type="ARBA" id="ARBA00022884"/>
    </source>
</evidence>
<feature type="region of interest" description="G2" evidence="7">
    <location>
        <begin position="41"/>
        <end position="45"/>
    </location>
</feature>
<feature type="region of interest" description="G1" evidence="7">
    <location>
        <begin position="15"/>
        <end position="22"/>
    </location>
</feature>
<evidence type="ECO:0000259" key="10">
    <source>
        <dbReference type="PROSITE" id="PS51713"/>
    </source>
</evidence>
<keyword evidence="6" id="KW-0690">Ribosome biogenesis</keyword>
<comment type="caution">
    <text evidence="11">The sequence shown here is derived from an EMBL/GenBank/DDBJ whole genome shotgun (WGS) entry which is preliminary data.</text>
</comment>
<keyword evidence="6" id="KW-0699">rRNA-binding</keyword>
<reference evidence="12" key="1">
    <citation type="submission" date="2017-04" db="EMBL/GenBank/DDBJ databases">
        <title>Function of individual gut microbiota members based on whole genome sequencing of pure cultures obtained from chicken caecum.</title>
        <authorList>
            <person name="Medvecky M."/>
            <person name="Cejkova D."/>
            <person name="Polansky O."/>
            <person name="Karasova D."/>
            <person name="Kubasova T."/>
            <person name="Cizek A."/>
            <person name="Rychlik I."/>
        </authorList>
    </citation>
    <scope>NUCLEOTIDE SEQUENCE [LARGE SCALE GENOMIC DNA]</scope>
    <source>
        <strain evidence="12">An273</strain>
    </source>
</reference>
<name>A0A1Y4DD43_9BACT</name>
<dbReference type="GO" id="GO:0005886">
    <property type="term" value="C:plasma membrane"/>
    <property type="evidence" value="ECO:0007669"/>
    <property type="project" value="UniProtKB-SubCell"/>
</dbReference>
<proteinExistence type="inferred from homology"/>
<dbReference type="GO" id="GO:0043024">
    <property type="term" value="F:ribosomal small subunit binding"/>
    <property type="evidence" value="ECO:0007669"/>
    <property type="project" value="TreeGrafter"/>
</dbReference>
<feature type="binding site" evidence="6">
    <location>
        <begin position="15"/>
        <end position="22"/>
    </location>
    <ligand>
        <name>GTP</name>
        <dbReference type="ChEBI" id="CHEBI:37565"/>
    </ligand>
</feature>
<dbReference type="CDD" id="cd22534">
    <property type="entry name" value="KH-II_Era"/>
    <property type="match status" value="1"/>
</dbReference>
<evidence type="ECO:0000256" key="3">
    <source>
        <dbReference type="ARBA" id="ARBA00022741"/>
    </source>
</evidence>
<dbReference type="GO" id="GO:0005737">
    <property type="term" value="C:cytoplasm"/>
    <property type="evidence" value="ECO:0007669"/>
    <property type="project" value="UniProtKB-SubCell"/>
</dbReference>
<dbReference type="CDD" id="cd04163">
    <property type="entry name" value="Era"/>
    <property type="match status" value="1"/>
</dbReference>
<dbReference type="NCBIfam" id="TIGR00231">
    <property type="entry name" value="small_GTP"/>
    <property type="match status" value="1"/>
</dbReference>
<dbReference type="SUPFAM" id="SSF52540">
    <property type="entry name" value="P-loop containing nucleoside triphosphate hydrolases"/>
    <property type="match status" value="1"/>
</dbReference>
<keyword evidence="6" id="KW-0963">Cytoplasm</keyword>
<dbReference type="GO" id="GO:0005525">
    <property type="term" value="F:GTP binding"/>
    <property type="evidence" value="ECO:0007669"/>
    <property type="project" value="UniProtKB-UniRule"/>
</dbReference>
<evidence type="ECO:0000256" key="2">
    <source>
        <dbReference type="ARBA" id="ARBA00020484"/>
    </source>
</evidence>
<feature type="domain" description="Era-type G" evidence="10">
    <location>
        <begin position="7"/>
        <end position="175"/>
    </location>
</feature>
<dbReference type="HAMAP" id="MF_00367">
    <property type="entry name" value="GTPase_Era"/>
    <property type="match status" value="1"/>
</dbReference>
<evidence type="ECO:0000256" key="5">
    <source>
        <dbReference type="ARBA" id="ARBA00023134"/>
    </source>
</evidence>
<evidence type="ECO:0000256" key="8">
    <source>
        <dbReference type="RuleBase" id="RU003761"/>
    </source>
</evidence>
<feature type="region of interest" description="G3" evidence="7">
    <location>
        <begin position="62"/>
        <end position="65"/>
    </location>
</feature>
<feature type="domain" description="KH type-2" evidence="9">
    <location>
        <begin position="198"/>
        <end position="283"/>
    </location>
</feature>
<dbReference type="GO" id="GO:0000028">
    <property type="term" value="P:ribosomal small subunit assembly"/>
    <property type="evidence" value="ECO:0007669"/>
    <property type="project" value="TreeGrafter"/>
</dbReference>
<dbReference type="InterPro" id="IPR005225">
    <property type="entry name" value="Small_GTP-bd"/>
</dbReference>
<keyword evidence="6" id="KW-1003">Cell membrane</keyword>
<evidence type="ECO:0000313" key="12">
    <source>
        <dbReference type="Proteomes" id="UP000196368"/>
    </source>
</evidence>
<dbReference type="InterPro" id="IPR005662">
    <property type="entry name" value="GTPase_Era-like"/>
</dbReference>
<dbReference type="InterPro" id="IPR015946">
    <property type="entry name" value="KH_dom-like_a/b"/>
</dbReference>
<dbReference type="SUPFAM" id="SSF54814">
    <property type="entry name" value="Prokaryotic type KH domain (KH-domain type II)"/>
    <property type="match status" value="1"/>
</dbReference>
<dbReference type="AlphaFoldDB" id="A0A1Y4DD43"/>
<dbReference type="InterPro" id="IPR004044">
    <property type="entry name" value="KH_dom_type_2"/>
</dbReference>
<comment type="function">
    <text evidence="6">An essential GTPase that binds both GDP and GTP, with rapid nucleotide exchange. Plays a role in 16S rRNA processing and 30S ribosomal subunit biogenesis and possibly also in cell cycle regulation and energy metabolism.</text>
</comment>
<dbReference type="GO" id="GO:0070181">
    <property type="term" value="F:small ribosomal subunit rRNA binding"/>
    <property type="evidence" value="ECO:0007669"/>
    <property type="project" value="UniProtKB-UniRule"/>
</dbReference>
<comment type="subcellular location">
    <subcellularLocation>
        <location evidence="6">Cytoplasm</location>
    </subcellularLocation>
    <subcellularLocation>
        <location evidence="6">Cell membrane</location>
        <topology evidence="6">Peripheral membrane protein</topology>
    </subcellularLocation>
</comment>
<dbReference type="Proteomes" id="UP000196368">
    <property type="component" value="Unassembled WGS sequence"/>
</dbReference>
<dbReference type="NCBIfam" id="NF000908">
    <property type="entry name" value="PRK00089.1"/>
    <property type="match status" value="1"/>
</dbReference>
<dbReference type="Gene3D" id="3.40.50.300">
    <property type="entry name" value="P-loop containing nucleotide triphosphate hydrolases"/>
    <property type="match status" value="1"/>
</dbReference>
<dbReference type="InterPro" id="IPR027417">
    <property type="entry name" value="P-loop_NTPase"/>
</dbReference>
<accession>A0A1Y4DD43</accession>
<dbReference type="Pfam" id="PF01926">
    <property type="entry name" value="MMR_HSR1"/>
    <property type="match status" value="1"/>
</dbReference>
<evidence type="ECO:0000256" key="6">
    <source>
        <dbReference type="HAMAP-Rule" id="MF_00367"/>
    </source>
</evidence>